<name>A0ABX1MJ89_9CYAN</name>
<reference evidence="3 4" key="1">
    <citation type="submission" date="2018-06" db="EMBL/GenBank/DDBJ databases">
        <title>Comparative genomics of Brasilonema spp. strains.</title>
        <authorList>
            <person name="Alvarenga D.O."/>
            <person name="Fiore M.F."/>
            <person name="Varani A.M."/>
        </authorList>
    </citation>
    <scope>NUCLEOTIDE SEQUENCE [LARGE SCALE GENOMIC DNA]</scope>
    <source>
        <strain evidence="3 4">UFV-OR1</strain>
    </source>
</reference>
<protein>
    <submittedName>
        <fullName evidence="3">Non-ribosomal peptide synthetase</fullName>
    </submittedName>
</protein>
<keyword evidence="1" id="KW-0472">Membrane</keyword>
<gene>
    <name evidence="3" type="ORF">DP115_34095</name>
</gene>
<dbReference type="RefSeq" id="WP_248277451.1">
    <property type="nucleotide sequence ID" value="NZ_QMEC01000332.1"/>
</dbReference>
<feature type="transmembrane region" description="Helical" evidence="1">
    <location>
        <begin position="24"/>
        <end position="41"/>
    </location>
</feature>
<dbReference type="EMBL" id="QMEC01000332">
    <property type="protein sequence ID" value="NMF67486.1"/>
    <property type="molecule type" value="Genomic_DNA"/>
</dbReference>
<accession>A0ABX1MJ89</accession>
<dbReference type="SUPFAM" id="SSF52777">
    <property type="entry name" value="CoA-dependent acyltransferases"/>
    <property type="match status" value="1"/>
</dbReference>
<keyword evidence="4" id="KW-1185">Reference proteome</keyword>
<evidence type="ECO:0000313" key="3">
    <source>
        <dbReference type="EMBL" id="NMF67486.1"/>
    </source>
</evidence>
<dbReference type="Proteomes" id="UP000762253">
    <property type="component" value="Unassembled WGS sequence"/>
</dbReference>
<dbReference type="Gene3D" id="3.30.559.10">
    <property type="entry name" value="Chloramphenicol acetyltransferase-like domain"/>
    <property type="match status" value="1"/>
</dbReference>
<organism evidence="3 4">
    <name type="scientific">Brasilonema octagenarum UFV-OR1</name>
    <dbReference type="NCBI Taxonomy" id="417115"/>
    <lineage>
        <taxon>Bacteria</taxon>
        <taxon>Bacillati</taxon>
        <taxon>Cyanobacteriota</taxon>
        <taxon>Cyanophyceae</taxon>
        <taxon>Nostocales</taxon>
        <taxon>Scytonemataceae</taxon>
        <taxon>Brasilonema</taxon>
        <taxon>Octagenarum group</taxon>
    </lineage>
</organism>
<dbReference type="PANTHER" id="PTHR45398">
    <property type="match status" value="1"/>
</dbReference>
<dbReference type="PANTHER" id="PTHR45398:SF1">
    <property type="entry name" value="ENZYME, PUTATIVE (JCVI)-RELATED"/>
    <property type="match status" value="1"/>
</dbReference>
<feature type="non-terminal residue" evidence="3">
    <location>
        <position position="1"/>
    </location>
</feature>
<sequence>SIYSVVLPASLVASIEALSRSQGVTIFVIILTALKILLFNYSGKNEILVMTTVGNRSTVETENMLGCFINDVILRSHLSSEQTGLTLLEEIKETLTEAINNKEIPVQTVIDAITSKQPLNLWACLTMLPAQNCHDWMLDVDFVTIKRDLSLWNAKIPLELYVSSPSVNNPTIEITVWYSTELFTNETIEDLFSYYQEILEKLVQHPTSQVSEFA</sequence>
<evidence type="ECO:0000256" key="1">
    <source>
        <dbReference type="SAM" id="Phobius"/>
    </source>
</evidence>
<dbReference type="Pfam" id="PF00668">
    <property type="entry name" value="Condensation"/>
    <property type="match status" value="1"/>
</dbReference>
<keyword evidence="1" id="KW-0812">Transmembrane</keyword>
<dbReference type="InterPro" id="IPR023213">
    <property type="entry name" value="CAT-like_dom_sf"/>
</dbReference>
<proteinExistence type="predicted"/>
<keyword evidence="1" id="KW-1133">Transmembrane helix</keyword>
<evidence type="ECO:0000259" key="2">
    <source>
        <dbReference type="Pfam" id="PF00668"/>
    </source>
</evidence>
<feature type="domain" description="Condensation" evidence="2">
    <location>
        <begin position="3"/>
        <end position="212"/>
    </location>
</feature>
<evidence type="ECO:0000313" key="4">
    <source>
        <dbReference type="Proteomes" id="UP000762253"/>
    </source>
</evidence>
<dbReference type="InterPro" id="IPR001242">
    <property type="entry name" value="Condensation_dom"/>
</dbReference>
<dbReference type="Gene3D" id="3.30.559.30">
    <property type="entry name" value="Nonribosomal peptide synthetase, condensation domain"/>
    <property type="match status" value="1"/>
</dbReference>
<comment type="caution">
    <text evidence="3">The sequence shown here is derived from an EMBL/GenBank/DDBJ whole genome shotgun (WGS) entry which is preliminary data.</text>
</comment>